<evidence type="ECO:0000313" key="2">
    <source>
        <dbReference type="Proteomes" id="UP001055811"/>
    </source>
</evidence>
<evidence type="ECO:0000313" key="1">
    <source>
        <dbReference type="EMBL" id="KAI3740779.1"/>
    </source>
</evidence>
<sequence length="77" mass="8532">MRTSLEETFAAIREQNSEVLEGKENVIRERTHGEDDEDDGCDDDGDGDKKKRFKMSSKRGGGQSNNKSSPKGKNIGD</sequence>
<organism evidence="1 2">
    <name type="scientific">Cichorium intybus</name>
    <name type="common">Chicory</name>
    <dbReference type="NCBI Taxonomy" id="13427"/>
    <lineage>
        <taxon>Eukaryota</taxon>
        <taxon>Viridiplantae</taxon>
        <taxon>Streptophyta</taxon>
        <taxon>Embryophyta</taxon>
        <taxon>Tracheophyta</taxon>
        <taxon>Spermatophyta</taxon>
        <taxon>Magnoliopsida</taxon>
        <taxon>eudicotyledons</taxon>
        <taxon>Gunneridae</taxon>
        <taxon>Pentapetalae</taxon>
        <taxon>asterids</taxon>
        <taxon>campanulids</taxon>
        <taxon>Asterales</taxon>
        <taxon>Asteraceae</taxon>
        <taxon>Cichorioideae</taxon>
        <taxon>Cichorieae</taxon>
        <taxon>Cichoriinae</taxon>
        <taxon>Cichorium</taxon>
    </lineage>
</organism>
<accession>A0ACB9D2H9</accession>
<dbReference type="EMBL" id="CM042013">
    <property type="protein sequence ID" value="KAI3740779.1"/>
    <property type="molecule type" value="Genomic_DNA"/>
</dbReference>
<proteinExistence type="predicted"/>
<reference evidence="2" key="1">
    <citation type="journal article" date="2022" name="Mol. Ecol. Resour.">
        <title>The genomes of chicory, endive, great burdock and yacon provide insights into Asteraceae palaeo-polyploidization history and plant inulin production.</title>
        <authorList>
            <person name="Fan W."/>
            <person name="Wang S."/>
            <person name="Wang H."/>
            <person name="Wang A."/>
            <person name="Jiang F."/>
            <person name="Liu H."/>
            <person name="Zhao H."/>
            <person name="Xu D."/>
            <person name="Zhang Y."/>
        </authorList>
    </citation>
    <scope>NUCLEOTIDE SEQUENCE [LARGE SCALE GENOMIC DNA]</scope>
    <source>
        <strain evidence="2">cv. Punajuju</strain>
    </source>
</reference>
<protein>
    <submittedName>
        <fullName evidence="1">Uncharacterized protein</fullName>
    </submittedName>
</protein>
<gene>
    <name evidence="1" type="ORF">L2E82_31253</name>
</gene>
<reference evidence="1 2" key="2">
    <citation type="journal article" date="2022" name="Mol. Ecol. Resour.">
        <title>The genomes of chicory, endive, great burdock and yacon provide insights into Asteraceae paleo-polyploidization history and plant inulin production.</title>
        <authorList>
            <person name="Fan W."/>
            <person name="Wang S."/>
            <person name="Wang H."/>
            <person name="Wang A."/>
            <person name="Jiang F."/>
            <person name="Liu H."/>
            <person name="Zhao H."/>
            <person name="Xu D."/>
            <person name="Zhang Y."/>
        </authorList>
    </citation>
    <scope>NUCLEOTIDE SEQUENCE [LARGE SCALE GENOMIC DNA]</scope>
    <source>
        <strain evidence="2">cv. Punajuju</strain>
        <tissue evidence="1">Leaves</tissue>
    </source>
</reference>
<name>A0ACB9D2H9_CICIN</name>
<dbReference type="Proteomes" id="UP001055811">
    <property type="component" value="Linkage Group LG05"/>
</dbReference>
<keyword evidence="2" id="KW-1185">Reference proteome</keyword>
<comment type="caution">
    <text evidence="1">The sequence shown here is derived from an EMBL/GenBank/DDBJ whole genome shotgun (WGS) entry which is preliminary data.</text>
</comment>